<dbReference type="Gene3D" id="3.30.470.20">
    <property type="entry name" value="ATP-grasp fold, B domain"/>
    <property type="match status" value="1"/>
</dbReference>
<organism evidence="4">
    <name type="scientific">candidate division WOR-3 bacterium</name>
    <dbReference type="NCBI Taxonomy" id="2052148"/>
    <lineage>
        <taxon>Bacteria</taxon>
        <taxon>Bacteria division WOR-3</taxon>
    </lineage>
</organism>
<name>A0A7V4E3W8_UNCW3</name>
<protein>
    <recommendedName>
        <fullName evidence="5">CoA-binding protein</fullName>
    </recommendedName>
</protein>
<comment type="caution">
    <text evidence="4">The sequence shown here is derived from an EMBL/GenBank/DDBJ whole genome shotgun (WGS) entry which is preliminary data.</text>
</comment>
<dbReference type="GO" id="GO:0016874">
    <property type="term" value="F:ligase activity"/>
    <property type="evidence" value="ECO:0007669"/>
    <property type="project" value="UniProtKB-KW"/>
</dbReference>
<keyword evidence="3" id="KW-0067">ATP-binding</keyword>
<evidence type="ECO:0000313" key="4">
    <source>
        <dbReference type="EMBL" id="HGK63183.1"/>
    </source>
</evidence>
<evidence type="ECO:0000256" key="1">
    <source>
        <dbReference type="ARBA" id="ARBA00022598"/>
    </source>
</evidence>
<keyword evidence="1" id="KW-0436">Ligase</keyword>
<gene>
    <name evidence="4" type="ORF">ENU74_01085</name>
</gene>
<dbReference type="EMBL" id="DTDR01000035">
    <property type="protein sequence ID" value="HGK63183.1"/>
    <property type="molecule type" value="Genomic_DNA"/>
</dbReference>
<evidence type="ECO:0000256" key="2">
    <source>
        <dbReference type="ARBA" id="ARBA00022741"/>
    </source>
</evidence>
<dbReference type="PANTHER" id="PTHR43334:SF1">
    <property type="entry name" value="3-HYDROXYPROPIONATE--COA LIGASE [ADP-FORMING]"/>
    <property type="match status" value="1"/>
</dbReference>
<sequence>MVSSGIETIIGIKRDPQFGPLIMFGIGGIYVEVFRDVSFRICPIRESSAWRMVQEIKGYKLLEGFRGKPAADIEKIVEVLQRVSQLAIDFPCFLEIDINPFLVFEKGKGACAIDARFVYHPD</sequence>
<dbReference type="PANTHER" id="PTHR43334">
    <property type="entry name" value="ACETATE--COA LIGASE [ADP-FORMING]"/>
    <property type="match status" value="1"/>
</dbReference>
<accession>A0A7V4E3W8</accession>
<dbReference type="Pfam" id="PF13549">
    <property type="entry name" value="ATP-grasp_5"/>
    <property type="match status" value="1"/>
</dbReference>
<dbReference type="SUPFAM" id="SSF56059">
    <property type="entry name" value="Glutathione synthetase ATP-binding domain-like"/>
    <property type="match status" value="1"/>
</dbReference>
<proteinExistence type="predicted"/>
<dbReference type="GO" id="GO:0005524">
    <property type="term" value="F:ATP binding"/>
    <property type="evidence" value="ECO:0007669"/>
    <property type="project" value="UniProtKB-KW"/>
</dbReference>
<dbReference type="AlphaFoldDB" id="A0A7V4E3W8"/>
<reference evidence="4" key="1">
    <citation type="journal article" date="2020" name="mSystems">
        <title>Genome- and Community-Level Interaction Insights into Carbon Utilization and Element Cycling Functions of Hydrothermarchaeota in Hydrothermal Sediment.</title>
        <authorList>
            <person name="Zhou Z."/>
            <person name="Liu Y."/>
            <person name="Xu W."/>
            <person name="Pan J."/>
            <person name="Luo Z.H."/>
            <person name="Li M."/>
        </authorList>
    </citation>
    <scope>NUCLEOTIDE SEQUENCE [LARGE SCALE GENOMIC DNA]</scope>
    <source>
        <strain evidence="4">SpSt-697</strain>
    </source>
</reference>
<evidence type="ECO:0008006" key="5">
    <source>
        <dbReference type="Google" id="ProtNLM"/>
    </source>
</evidence>
<keyword evidence="2" id="KW-0547">Nucleotide-binding</keyword>
<evidence type="ECO:0000256" key="3">
    <source>
        <dbReference type="ARBA" id="ARBA00022840"/>
    </source>
</evidence>
<dbReference type="InterPro" id="IPR051538">
    <property type="entry name" value="Acyl-CoA_Synth/Transferase"/>
</dbReference>